<dbReference type="GO" id="GO:0045165">
    <property type="term" value="P:cell fate commitment"/>
    <property type="evidence" value="ECO:0007669"/>
    <property type="project" value="TreeGrafter"/>
</dbReference>
<dbReference type="GO" id="GO:0060070">
    <property type="term" value="P:canonical Wnt signaling pathway"/>
    <property type="evidence" value="ECO:0007669"/>
    <property type="project" value="TreeGrafter"/>
</dbReference>
<comment type="caution">
    <text evidence="10">The sequence shown here is derived from an EMBL/GenBank/DDBJ whole genome shotgun (WGS) entry which is preliminary data.</text>
</comment>
<evidence type="ECO:0000256" key="4">
    <source>
        <dbReference type="ARBA" id="ARBA00022525"/>
    </source>
</evidence>
<evidence type="ECO:0000256" key="7">
    <source>
        <dbReference type="ARBA" id="ARBA00023157"/>
    </source>
</evidence>
<evidence type="ECO:0000313" key="10">
    <source>
        <dbReference type="EMBL" id="CAG5118425.1"/>
    </source>
</evidence>
<keyword evidence="6 8" id="KW-0879">Wnt signaling pathway</keyword>
<dbReference type="InterPro" id="IPR005817">
    <property type="entry name" value="Wnt"/>
</dbReference>
<reference evidence="10" key="1">
    <citation type="submission" date="2021-04" db="EMBL/GenBank/DDBJ databases">
        <authorList>
            <consortium name="Molecular Ecology Group"/>
        </authorList>
    </citation>
    <scope>NUCLEOTIDE SEQUENCE</scope>
</reference>
<dbReference type="SMART" id="SM00097">
    <property type="entry name" value="WNT1"/>
    <property type="match status" value="1"/>
</dbReference>
<gene>
    <name evidence="10" type="ORF">CUNI_LOCUS3983</name>
</gene>
<evidence type="ECO:0000256" key="6">
    <source>
        <dbReference type="ARBA" id="ARBA00022687"/>
    </source>
</evidence>
<dbReference type="GO" id="GO:0005615">
    <property type="term" value="C:extracellular space"/>
    <property type="evidence" value="ECO:0007669"/>
    <property type="project" value="TreeGrafter"/>
</dbReference>
<feature type="non-terminal residue" evidence="10">
    <location>
        <position position="1"/>
    </location>
</feature>
<evidence type="ECO:0000256" key="3">
    <source>
        <dbReference type="ARBA" id="ARBA00022473"/>
    </source>
</evidence>
<feature type="transmembrane region" description="Helical" evidence="9">
    <location>
        <begin position="12"/>
        <end position="37"/>
    </location>
</feature>
<evidence type="ECO:0000313" key="11">
    <source>
        <dbReference type="Proteomes" id="UP000678393"/>
    </source>
</evidence>
<evidence type="ECO:0000256" key="1">
    <source>
        <dbReference type="ARBA" id="ARBA00004498"/>
    </source>
</evidence>
<keyword evidence="11" id="KW-1185">Reference proteome</keyword>
<evidence type="ECO:0000256" key="9">
    <source>
        <dbReference type="SAM" id="Phobius"/>
    </source>
</evidence>
<keyword evidence="4" id="KW-0964">Secreted</keyword>
<keyword evidence="9" id="KW-1133">Transmembrane helix</keyword>
<protein>
    <recommendedName>
        <fullName evidence="8">Protein Wnt</fullName>
    </recommendedName>
</protein>
<dbReference type="EMBL" id="CAJHNH020000551">
    <property type="protein sequence ID" value="CAG5118425.1"/>
    <property type="molecule type" value="Genomic_DNA"/>
</dbReference>
<dbReference type="PANTHER" id="PTHR12027">
    <property type="entry name" value="WNT RELATED"/>
    <property type="match status" value="1"/>
</dbReference>
<dbReference type="GO" id="GO:0005125">
    <property type="term" value="F:cytokine activity"/>
    <property type="evidence" value="ECO:0007669"/>
    <property type="project" value="TreeGrafter"/>
</dbReference>
<keyword evidence="9" id="KW-0812">Transmembrane</keyword>
<comment type="subcellular location">
    <subcellularLocation>
        <location evidence="1 8">Secreted</location>
        <location evidence="1 8">Extracellular space</location>
        <location evidence="1 8">Extracellular matrix</location>
    </subcellularLocation>
</comment>
<comment type="function">
    <text evidence="8">Ligand for members of the frizzled family of seven transmembrane receptors.</text>
</comment>
<dbReference type="GO" id="GO:0005109">
    <property type="term" value="F:frizzled binding"/>
    <property type="evidence" value="ECO:0007669"/>
    <property type="project" value="TreeGrafter"/>
</dbReference>
<dbReference type="Proteomes" id="UP000678393">
    <property type="component" value="Unassembled WGS sequence"/>
</dbReference>
<keyword evidence="5" id="KW-0272">Extracellular matrix</keyword>
<dbReference type="PANTHER" id="PTHR12027:SF70">
    <property type="entry name" value="PROTEIN WNT-16"/>
    <property type="match status" value="1"/>
</dbReference>
<dbReference type="AlphaFoldDB" id="A0A8S3YSJ4"/>
<evidence type="ECO:0000256" key="5">
    <source>
        <dbReference type="ARBA" id="ARBA00022530"/>
    </source>
</evidence>
<dbReference type="Pfam" id="PF00110">
    <property type="entry name" value="wnt"/>
    <property type="match status" value="1"/>
</dbReference>
<name>A0A8S3YSJ4_9EUPU</name>
<keyword evidence="7" id="KW-1015">Disulfide bond</keyword>
<comment type="similarity">
    <text evidence="2 8">Belongs to the Wnt family.</text>
</comment>
<keyword evidence="3 8" id="KW-0217">Developmental protein</keyword>
<proteinExistence type="inferred from homology"/>
<sequence length="207" mass="23031">MGHSRTRVSSDRWIIAFLVVFGIILLRSCCFASWMYLGVASLAGSLHDDTCSEVPGLVHEQLQVCESNPQSLLCISEGAKRGILECQSQFRFERWNCSTQKNYTVFGPVLRKGTRETAFIYAVLSAGVVHAVTQACSVGNLTDCSCDMSRYGEADVDGWKWGGCSDNVNYGLWFSRTFVDAPETISHQTSRTIRSLMNLHNNEVGRK</sequence>
<evidence type="ECO:0000256" key="8">
    <source>
        <dbReference type="RuleBase" id="RU003500"/>
    </source>
</evidence>
<dbReference type="OrthoDB" id="5945655at2759"/>
<organism evidence="10 11">
    <name type="scientific">Candidula unifasciata</name>
    <dbReference type="NCBI Taxonomy" id="100452"/>
    <lineage>
        <taxon>Eukaryota</taxon>
        <taxon>Metazoa</taxon>
        <taxon>Spiralia</taxon>
        <taxon>Lophotrochozoa</taxon>
        <taxon>Mollusca</taxon>
        <taxon>Gastropoda</taxon>
        <taxon>Heterobranchia</taxon>
        <taxon>Euthyneura</taxon>
        <taxon>Panpulmonata</taxon>
        <taxon>Eupulmonata</taxon>
        <taxon>Stylommatophora</taxon>
        <taxon>Helicina</taxon>
        <taxon>Helicoidea</taxon>
        <taxon>Geomitridae</taxon>
        <taxon>Candidula</taxon>
    </lineage>
</organism>
<accession>A0A8S3YSJ4</accession>
<keyword evidence="9" id="KW-0472">Membrane</keyword>
<dbReference type="PRINTS" id="PR01349">
    <property type="entry name" value="WNTPROTEIN"/>
</dbReference>
<dbReference type="GO" id="GO:0030182">
    <property type="term" value="P:neuron differentiation"/>
    <property type="evidence" value="ECO:0007669"/>
    <property type="project" value="TreeGrafter"/>
</dbReference>
<evidence type="ECO:0000256" key="2">
    <source>
        <dbReference type="ARBA" id="ARBA00005683"/>
    </source>
</evidence>